<reference evidence="1" key="1">
    <citation type="submission" date="2023-11" db="EMBL/GenBank/DDBJ databases">
        <title>WGS of Aeromonas in Northern Israel.</title>
        <authorList>
            <person name="Hershko Y."/>
        </authorList>
    </citation>
    <scope>NUCLEOTIDE SEQUENCE</scope>
    <source>
        <strain evidence="1">02297</strain>
    </source>
</reference>
<gene>
    <name evidence="1" type="ORF">SJS82_12445</name>
</gene>
<organism evidence="1 2">
    <name type="scientific">Aeromonas media</name>
    <dbReference type="NCBI Taxonomy" id="651"/>
    <lineage>
        <taxon>Bacteria</taxon>
        <taxon>Pseudomonadati</taxon>
        <taxon>Pseudomonadota</taxon>
        <taxon>Gammaproteobacteria</taxon>
        <taxon>Aeromonadales</taxon>
        <taxon>Aeromonadaceae</taxon>
        <taxon>Aeromonas</taxon>
    </lineage>
</organism>
<comment type="caution">
    <text evidence="1">The sequence shown here is derived from an EMBL/GenBank/DDBJ whole genome shotgun (WGS) entry which is preliminary data.</text>
</comment>
<protein>
    <recommendedName>
        <fullName evidence="3">PilZ domain-containing protein</fullName>
    </recommendedName>
</protein>
<name>A0AAP6L1H0_AERME</name>
<evidence type="ECO:0000313" key="2">
    <source>
        <dbReference type="Proteomes" id="UP001285835"/>
    </source>
</evidence>
<evidence type="ECO:0000313" key="1">
    <source>
        <dbReference type="EMBL" id="MDX7922736.1"/>
    </source>
</evidence>
<dbReference type="RefSeq" id="WP_139438984.1">
    <property type="nucleotide sequence ID" value="NZ_CP050791.1"/>
</dbReference>
<sequence length="152" mass="16612">MGTPDLELPEVTPFNDPRRKVPRWYLHDGSTPLESQSCGIAARLMVSGLLFDKRIGRAVIKDIGPGGVGFLAPARFVLPDTVSLSLSPQIVLECRITHRRAIGQYLSFYGARWADPESVDLAPVLSHWRHCFMAPAEGAPAPIPVDPATVQD</sequence>
<accession>A0AAP6L1H0</accession>
<dbReference type="EMBL" id="JAWZXF010000012">
    <property type="protein sequence ID" value="MDX7922736.1"/>
    <property type="molecule type" value="Genomic_DNA"/>
</dbReference>
<dbReference type="AlphaFoldDB" id="A0AAP6L1H0"/>
<dbReference type="Proteomes" id="UP001285835">
    <property type="component" value="Unassembled WGS sequence"/>
</dbReference>
<evidence type="ECO:0008006" key="3">
    <source>
        <dbReference type="Google" id="ProtNLM"/>
    </source>
</evidence>
<proteinExistence type="predicted"/>